<dbReference type="Proteomes" id="UP000532936">
    <property type="component" value="Unassembled WGS sequence"/>
</dbReference>
<dbReference type="InterPro" id="IPR036097">
    <property type="entry name" value="HisK_dim/P_sf"/>
</dbReference>
<dbReference type="InterPro" id="IPR004358">
    <property type="entry name" value="Sig_transdc_His_kin-like_C"/>
</dbReference>
<dbReference type="GO" id="GO:0000155">
    <property type="term" value="F:phosphorelay sensor kinase activity"/>
    <property type="evidence" value="ECO:0007669"/>
    <property type="project" value="InterPro"/>
</dbReference>
<dbReference type="Gene3D" id="3.30.565.10">
    <property type="entry name" value="Histidine kinase-like ATPase, C-terminal domain"/>
    <property type="match status" value="1"/>
</dbReference>
<organism evidence="7 8">
    <name type="scientific">Brevundimonas mediterranea</name>
    <dbReference type="NCBI Taxonomy" id="74329"/>
    <lineage>
        <taxon>Bacteria</taxon>
        <taxon>Pseudomonadati</taxon>
        <taxon>Pseudomonadota</taxon>
        <taxon>Alphaproteobacteria</taxon>
        <taxon>Caulobacterales</taxon>
        <taxon>Caulobacteraceae</taxon>
        <taxon>Brevundimonas</taxon>
    </lineage>
</organism>
<dbReference type="InterPro" id="IPR003594">
    <property type="entry name" value="HATPase_dom"/>
</dbReference>
<comment type="caution">
    <text evidence="7">The sequence shown here is derived from an EMBL/GenBank/DDBJ whole genome shotgun (WGS) entry which is preliminary data.</text>
</comment>
<dbReference type="RefSeq" id="WP_183197139.1">
    <property type="nucleotide sequence ID" value="NZ_JACIDA010000002.1"/>
</dbReference>
<dbReference type="InterPro" id="IPR036890">
    <property type="entry name" value="HATPase_C_sf"/>
</dbReference>
<dbReference type="Gene3D" id="1.10.287.130">
    <property type="match status" value="1"/>
</dbReference>
<dbReference type="CDD" id="cd00130">
    <property type="entry name" value="PAS"/>
    <property type="match status" value="2"/>
</dbReference>
<feature type="compositionally biased region" description="Acidic residues" evidence="3">
    <location>
        <begin position="327"/>
        <end position="338"/>
    </location>
</feature>
<evidence type="ECO:0000256" key="3">
    <source>
        <dbReference type="SAM" id="MobiDB-lite"/>
    </source>
</evidence>
<dbReference type="InterPro" id="IPR000014">
    <property type="entry name" value="PAS"/>
</dbReference>
<dbReference type="Gene3D" id="3.30.450.20">
    <property type="entry name" value="PAS domain"/>
    <property type="match status" value="2"/>
</dbReference>
<dbReference type="InterPro" id="IPR035965">
    <property type="entry name" value="PAS-like_dom_sf"/>
</dbReference>
<dbReference type="EC" id="2.7.13.3" evidence="2"/>
<dbReference type="PROSITE" id="PS50112">
    <property type="entry name" value="PAS"/>
    <property type="match status" value="1"/>
</dbReference>
<evidence type="ECO:0000256" key="4">
    <source>
        <dbReference type="SAM" id="Phobius"/>
    </source>
</evidence>
<dbReference type="PRINTS" id="PR00344">
    <property type="entry name" value="BCTRLSENSOR"/>
</dbReference>
<dbReference type="InterPro" id="IPR005467">
    <property type="entry name" value="His_kinase_dom"/>
</dbReference>
<comment type="catalytic activity">
    <reaction evidence="1">
        <text>ATP + protein L-histidine = ADP + protein N-phospho-L-histidine.</text>
        <dbReference type="EC" id="2.7.13.3"/>
    </reaction>
</comment>
<keyword evidence="4" id="KW-0472">Membrane</keyword>
<keyword evidence="4" id="KW-0812">Transmembrane</keyword>
<accession>A0A7W6A3R5</accession>
<dbReference type="SUPFAM" id="SSF55874">
    <property type="entry name" value="ATPase domain of HSP90 chaperone/DNA topoisomerase II/histidine kinase"/>
    <property type="match status" value="1"/>
</dbReference>
<dbReference type="SUPFAM" id="SSF55785">
    <property type="entry name" value="PYP-like sensor domain (PAS domain)"/>
    <property type="match status" value="2"/>
</dbReference>
<sequence>MFLEGEVNWTLIFGIMAVVGYALAAVALWFAVTHGARHASASDQLDIVQKVAESSDRRLFETMNAVPVAMVETDSTGKFVFANRAAHQLLGRRDAELLGLRFHSATWGITFPDGKPIPADLLPSARALRGQTVRGFQHLMMNAATRKKMLVSVTAMPIENERGQITGSIAAIVETDVLTTPAIEPAPPPPPPAAPPSLADRVFDAASSALVVVDADGRIRQANRAALIMLGRGEGVTGSDFADLFLPLDRRTEGRQALRAALTADDGEAAPIETVDADGAGIRWTLLPLTDETDRPDAVLLAGVPLADIAPAQTGSETAEPAPLSDAPEDDAGQDDPLDPVAEALQAAQADFARRESEILAAHNQALLDTVAEAARAEQAVRAELEAERRMANVGRLAGGVTHDFNALLGVMTSALDMMLRHADEPERIRRLGQAALAAGQRGERLTRRLSAFSQDEDRTNLQRLDVGIFLAGLEAKLRLLSGPSIDLMIETPAQPAFARIDPAAFEAAVLALTRNAVEASNGVGSVAVRLAVMADDSLRLSVRDSGPGMDADTLRRAAEPFFTTRPDAAGLGLSQAFAFARQSSGVLAIDSTPGEGAEVSVTLPRAEQQDADASENTGQTDEPAPEIAS</sequence>
<feature type="region of interest" description="Disordered" evidence="3">
    <location>
        <begin position="592"/>
        <end position="630"/>
    </location>
</feature>
<feature type="domain" description="Histidine kinase" evidence="5">
    <location>
        <begin position="400"/>
        <end position="608"/>
    </location>
</feature>
<dbReference type="SMART" id="SM00091">
    <property type="entry name" value="PAS"/>
    <property type="match status" value="2"/>
</dbReference>
<proteinExistence type="predicted"/>
<dbReference type="InterPro" id="IPR013656">
    <property type="entry name" value="PAS_4"/>
</dbReference>
<protein>
    <recommendedName>
        <fullName evidence="2">histidine kinase</fullName>
        <ecNumber evidence="2">2.7.13.3</ecNumber>
    </recommendedName>
</protein>
<reference evidence="7 8" key="1">
    <citation type="submission" date="2020-08" db="EMBL/GenBank/DDBJ databases">
        <title>Genomic Encyclopedia of Type Strains, Phase IV (KMG-IV): sequencing the most valuable type-strain genomes for metagenomic binning, comparative biology and taxonomic classification.</title>
        <authorList>
            <person name="Goeker M."/>
        </authorList>
    </citation>
    <scope>NUCLEOTIDE SEQUENCE [LARGE SCALE GENOMIC DNA]</scope>
    <source>
        <strain evidence="7 8">DSM 14878</strain>
    </source>
</reference>
<keyword evidence="7" id="KW-0418">Kinase</keyword>
<dbReference type="Pfam" id="PF08448">
    <property type="entry name" value="PAS_4"/>
    <property type="match status" value="2"/>
</dbReference>
<dbReference type="PANTHER" id="PTHR43065">
    <property type="entry name" value="SENSOR HISTIDINE KINASE"/>
    <property type="match status" value="1"/>
</dbReference>
<keyword evidence="7" id="KW-0808">Transferase</keyword>
<dbReference type="PANTHER" id="PTHR43065:SF49">
    <property type="entry name" value="HISTIDINE KINASE"/>
    <property type="match status" value="1"/>
</dbReference>
<dbReference type="SMART" id="SM00387">
    <property type="entry name" value="HATPase_c"/>
    <property type="match status" value="1"/>
</dbReference>
<feature type="region of interest" description="Disordered" evidence="3">
    <location>
        <begin position="314"/>
        <end position="338"/>
    </location>
</feature>
<feature type="domain" description="PAS" evidence="6">
    <location>
        <begin position="55"/>
        <end position="99"/>
    </location>
</feature>
<evidence type="ECO:0000313" key="8">
    <source>
        <dbReference type="Proteomes" id="UP000532936"/>
    </source>
</evidence>
<feature type="transmembrane region" description="Helical" evidence="4">
    <location>
        <begin position="12"/>
        <end position="32"/>
    </location>
</feature>
<name>A0A7W6A3R5_9CAUL</name>
<evidence type="ECO:0000259" key="6">
    <source>
        <dbReference type="PROSITE" id="PS50112"/>
    </source>
</evidence>
<dbReference type="PROSITE" id="PS50109">
    <property type="entry name" value="HIS_KIN"/>
    <property type="match status" value="1"/>
</dbReference>
<dbReference type="EMBL" id="JACIDA010000002">
    <property type="protein sequence ID" value="MBB3872776.1"/>
    <property type="molecule type" value="Genomic_DNA"/>
</dbReference>
<dbReference type="NCBIfam" id="TIGR00229">
    <property type="entry name" value="sensory_box"/>
    <property type="match status" value="1"/>
</dbReference>
<evidence type="ECO:0000313" key="7">
    <source>
        <dbReference type="EMBL" id="MBB3872776.1"/>
    </source>
</evidence>
<dbReference type="AlphaFoldDB" id="A0A7W6A3R5"/>
<evidence type="ECO:0000256" key="2">
    <source>
        <dbReference type="ARBA" id="ARBA00012438"/>
    </source>
</evidence>
<dbReference type="SUPFAM" id="SSF47384">
    <property type="entry name" value="Homodimeric domain of signal transducing histidine kinase"/>
    <property type="match status" value="1"/>
</dbReference>
<keyword evidence="4" id="KW-1133">Transmembrane helix</keyword>
<dbReference type="Pfam" id="PF02518">
    <property type="entry name" value="HATPase_c"/>
    <property type="match status" value="1"/>
</dbReference>
<gene>
    <name evidence="7" type="ORF">GGR11_002329</name>
</gene>
<evidence type="ECO:0000259" key="5">
    <source>
        <dbReference type="PROSITE" id="PS50109"/>
    </source>
</evidence>
<evidence type="ECO:0000256" key="1">
    <source>
        <dbReference type="ARBA" id="ARBA00000085"/>
    </source>
</evidence>